<organism evidence="6 7">
    <name type="scientific">Asparagus officinalis</name>
    <name type="common">Garden asparagus</name>
    <dbReference type="NCBI Taxonomy" id="4686"/>
    <lineage>
        <taxon>Eukaryota</taxon>
        <taxon>Viridiplantae</taxon>
        <taxon>Streptophyta</taxon>
        <taxon>Embryophyta</taxon>
        <taxon>Tracheophyta</taxon>
        <taxon>Spermatophyta</taxon>
        <taxon>Magnoliopsida</taxon>
        <taxon>Liliopsida</taxon>
        <taxon>Asparagales</taxon>
        <taxon>Asparagaceae</taxon>
        <taxon>Asparagoideae</taxon>
        <taxon>Asparagus</taxon>
    </lineage>
</organism>
<dbReference type="SUPFAM" id="SSF52540">
    <property type="entry name" value="P-loop containing nucleoside triphosphate hydrolases"/>
    <property type="match status" value="1"/>
</dbReference>
<dbReference type="CDD" id="cd00130">
    <property type="entry name" value="PAS"/>
    <property type="match status" value="1"/>
</dbReference>
<dbReference type="InterPro" id="IPR001294">
    <property type="entry name" value="Phytochrome"/>
</dbReference>
<dbReference type="InterPro" id="IPR000014">
    <property type="entry name" value="PAS"/>
</dbReference>
<evidence type="ECO:0000313" key="6">
    <source>
        <dbReference type="EMBL" id="ONK69990.1"/>
    </source>
</evidence>
<name>A0A5P1F0N9_ASPOF</name>
<dbReference type="SUPFAM" id="SSF55785">
    <property type="entry name" value="PYP-like sensor domain (PAS domain)"/>
    <property type="match status" value="1"/>
</dbReference>
<reference evidence="7" key="1">
    <citation type="journal article" date="2017" name="Nat. Commun.">
        <title>The asparagus genome sheds light on the origin and evolution of a young Y chromosome.</title>
        <authorList>
            <person name="Harkess A."/>
            <person name="Zhou J."/>
            <person name="Xu C."/>
            <person name="Bowers J.E."/>
            <person name="Van der Hulst R."/>
            <person name="Ayyampalayam S."/>
            <person name="Mercati F."/>
            <person name="Riccardi P."/>
            <person name="McKain M.R."/>
            <person name="Kakrana A."/>
            <person name="Tang H."/>
            <person name="Ray J."/>
            <person name="Groenendijk J."/>
            <person name="Arikit S."/>
            <person name="Mathioni S.M."/>
            <person name="Nakano M."/>
            <person name="Shan H."/>
            <person name="Telgmann-Rauber A."/>
            <person name="Kanno A."/>
            <person name="Yue Z."/>
            <person name="Chen H."/>
            <person name="Li W."/>
            <person name="Chen Y."/>
            <person name="Xu X."/>
            <person name="Zhang Y."/>
            <person name="Luo S."/>
            <person name="Chen H."/>
            <person name="Gao J."/>
            <person name="Mao Z."/>
            <person name="Pires J.C."/>
            <person name="Luo M."/>
            <person name="Kudrna D."/>
            <person name="Wing R.A."/>
            <person name="Meyers B.C."/>
            <person name="Yi K."/>
            <person name="Kong H."/>
            <person name="Lavrijsen P."/>
            <person name="Sunseri F."/>
            <person name="Falavigna A."/>
            <person name="Ye Y."/>
            <person name="Leebens-Mack J.H."/>
            <person name="Chen G."/>
        </authorList>
    </citation>
    <scope>NUCLEOTIDE SEQUENCE [LARGE SCALE GENOMIC DNA]</scope>
    <source>
        <strain evidence="7">cv. DH0086</strain>
    </source>
</reference>
<dbReference type="GO" id="GO:0009881">
    <property type="term" value="F:photoreceptor activity"/>
    <property type="evidence" value="ECO:0007669"/>
    <property type="project" value="UniProtKB-KW"/>
</dbReference>
<dbReference type="GO" id="GO:0009584">
    <property type="term" value="P:detection of visible light"/>
    <property type="evidence" value="ECO:0007669"/>
    <property type="project" value="InterPro"/>
</dbReference>
<evidence type="ECO:0000256" key="4">
    <source>
        <dbReference type="ARBA" id="ARBA00023170"/>
    </source>
</evidence>
<dbReference type="AlphaFoldDB" id="A0A5P1F0N9"/>
<dbReference type="EMBL" id="CM007385">
    <property type="protein sequence ID" value="ONK69990.1"/>
    <property type="molecule type" value="Genomic_DNA"/>
</dbReference>
<proteinExistence type="predicted"/>
<accession>A0A5P1F0N9</accession>
<sequence length="198" mass="21507">MAKKRKSDANRLDEVERGTLVNKINNSIGQDPNSKVLIGVLDIYGFESFKMNMCFTSMLLGLSLRDAVEGTSNSKAIIGGQLGELGLQGIDELSSVAREMVRLIETATIPIFAVDSDGKINGWNAKVAEQTGLSVDEAMGKSLVQDLVFGESRDVVEKLLSRALRGIVLLRLLSLCFKKENLVAPQSQPFDSPNICFG</sequence>
<dbReference type="Gene3D" id="3.30.450.20">
    <property type="entry name" value="PAS domain"/>
    <property type="match status" value="1"/>
</dbReference>
<keyword evidence="7" id="KW-1185">Reference proteome</keyword>
<dbReference type="SMART" id="SM00091">
    <property type="entry name" value="PAS"/>
    <property type="match status" value="1"/>
</dbReference>
<dbReference type="InterPro" id="IPR027417">
    <property type="entry name" value="P-loop_NTPase"/>
</dbReference>
<dbReference type="InterPro" id="IPR013767">
    <property type="entry name" value="PAS_fold"/>
</dbReference>
<protein>
    <recommendedName>
        <fullName evidence="5">PAS domain-containing protein</fullName>
    </recommendedName>
</protein>
<keyword evidence="1" id="KW-0600">Photoreceptor protein</keyword>
<dbReference type="GO" id="GO:0006355">
    <property type="term" value="P:regulation of DNA-templated transcription"/>
    <property type="evidence" value="ECO:0007669"/>
    <property type="project" value="InterPro"/>
</dbReference>
<dbReference type="InterPro" id="IPR036961">
    <property type="entry name" value="Kinesin_motor_dom_sf"/>
</dbReference>
<dbReference type="Gramene" id="ONK69990">
    <property type="protein sequence ID" value="ONK69990"/>
    <property type="gene ID" value="A4U43_C05F29060"/>
</dbReference>
<keyword evidence="4" id="KW-0675">Receptor</keyword>
<dbReference type="Gene3D" id="1.20.120.720">
    <property type="entry name" value="Myosin VI head, motor domain, U50 subdomain"/>
    <property type="match status" value="1"/>
</dbReference>
<dbReference type="PROSITE" id="PS50112">
    <property type="entry name" value="PAS"/>
    <property type="match status" value="1"/>
</dbReference>
<dbReference type="Pfam" id="PF00989">
    <property type="entry name" value="PAS"/>
    <property type="match status" value="1"/>
</dbReference>
<keyword evidence="2" id="KW-0716">Sensory transduction</keyword>
<dbReference type="PRINTS" id="PR01033">
    <property type="entry name" value="PHYTOCHROME"/>
</dbReference>
<evidence type="ECO:0000256" key="1">
    <source>
        <dbReference type="ARBA" id="ARBA00022543"/>
    </source>
</evidence>
<gene>
    <name evidence="6" type="ORF">A4U43_C05F29060</name>
</gene>
<dbReference type="Proteomes" id="UP000243459">
    <property type="component" value="Chromosome 5"/>
</dbReference>
<dbReference type="InterPro" id="IPR035965">
    <property type="entry name" value="PAS-like_dom_sf"/>
</dbReference>
<keyword evidence="3" id="KW-0157">Chromophore</keyword>
<evidence type="ECO:0000256" key="2">
    <source>
        <dbReference type="ARBA" id="ARBA00022606"/>
    </source>
</evidence>
<dbReference type="Gene3D" id="3.40.850.10">
    <property type="entry name" value="Kinesin motor domain"/>
    <property type="match status" value="1"/>
</dbReference>
<dbReference type="NCBIfam" id="TIGR00229">
    <property type="entry name" value="sensory_box"/>
    <property type="match status" value="1"/>
</dbReference>
<evidence type="ECO:0000313" key="7">
    <source>
        <dbReference type="Proteomes" id="UP000243459"/>
    </source>
</evidence>
<feature type="domain" description="PAS" evidence="5">
    <location>
        <begin position="96"/>
        <end position="167"/>
    </location>
</feature>
<evidence type="ECO:0000259" key="5">
    <source>
        <dbReference type="PROSITE" id="PS50112"/>
    </source>
</evidence>
<evidence type="ECO:0000256" key="3">
    <source>
        <dbReference type="ARBA" id="ARBA00022991"/>
    </source>
</evidence>